<dbReference type="InterPro" id="IPR035979">
    <property type="entry name" value="RBD_domain_sf"/>
</dbReference>
<keyword evidence="4" id="KW-0732">Signal</keyword>
<organism evidence="7 8">
    <name type="scientific">Fraxinus pennsylvanica</name>
    <dbReference type="NCBI Taxonomy" id="56036"/>
    <lineage>
        <taxon>Eukaryota</taxon>
        <taxon>Viridiplantae</taxon>
        <taxon>Streptophyta</taxon>
        <taxon>Embryophyta</taxon>
        <taxon>Tracheophyta</taxon>
        <taxon>Spermatophyta</taxon>
        <taxon>Magnoliopsida</taxon>
        <taxon>eudicotyledons</taxon>
        <taxon>Gunneridae</taxon>
        <taxon>Pentapetalae</taxon>
        <taxon>asterids</taxon>
        <taxon>lamiids</taxon>
        <taxon>Lamiales</taxon>
        <taxon>Oleaceae</taxon>
        <taxon>Oleeae</taxon>
        <taxon>Fraxinus</taxon>
    </lineage>
</organism>
<keyword evidence="1" id="KW-0863">Zinc-finger</keyword>
<dbReference type="SUPFAM" id="SSF54928">
    <property type="entry name" value="RNA-binding domain, RBD"/>
    <property type="match status" value="1"/>
</dbReference>
<dbReference type="InterPro" id="IPR039780">
    <property type="entry name" value="Mot2"/>
</dbReference>
<reference evidence="7" key="1">
    <citation type="submission" date="2023-05" db="EMBL/GenBank/DDBJ databases">
        <authorList>
            <person name="Huff M."/>
        </authorList>
    </citation>
    <scope>NUCLEOTIDE SEQUENCE</scope>
</reference>
<evidence type="ECO:0000313" key="7">
    <source>
        <dbReference type="EMBL" id="CAI9759196.1"/>
    </source>
</evidence>
<feature type="compositionally biased region" description="Polar residues" evidence="3">
    <location>
        <begin position="301"/>
        <end position="325"/>
    </location>
</feature>
<dbReference type="SUPFAM" id="SSF57850">
    <property type="entry name" value="RING/U-box"/>
    <property type="match status" value="1"/>
</dbReference>
<dbReference type="GO" id="GO:0030014">
    <property type="term" value="C:CCR4-NOT complex"/>
    <property type="evidence" value="ECO:0007669"/>
    <property type="project" value="InterPro"/>
</dbReference>
<evidence type="ECO:0000256" key="4">
    <source>
        <dbReference type="SAM" id="SignalP"/>
    </source>
</evidence>
<dbReference type="PANTHER" id="PTHR12603">
    <property type="entry name" value="CCR4-NOT TRANSCRIPTION COMPLEX RELATED"/>
    <property type="match status" value="1"/>
</dbReference>
<evidence type="ECO:0000256" key="1">
    <source>
        <dbReference type="PROSITE-ProRule" id="PRU00175"/>
    </source>
</evidence>
<dbReference type="InterPro" id="IPR034261">
    <property type="entry name" value="CNOT4_RRM"/>
</dbReference>
<feature type="domain" description="RING-type" evidence="5">
    <location>
        <begin position="46"/>
        <end position="94"/>
    </location>
</feature>
<proteinExistence type="predicted"/>
<evidence type="ECO:0008006" key="9">
    <source>
        <dbReference type="Google" id="ProtNLM"/>
    </source>
</evidence>
<dbReference type="InterPro" id="IPR039515">
    <property type="entry name" value="NOT4_mRING-HC-C4C4"/>
</dbReference>
<dbReference type="InterPro" id="IPR000504">
    <property type="entry name" value="RRM_dom"/>
</dbReference>
<dbReference type="Proteomes" id="UP000834106">
    <property type="component" value="Chromosome 4"/>
</dbReference>
<dbReference type="InterPro" id="IPR003954">
    <property type="entry name" value="RRM_euk-type"/>
</dbReference>
<accession>A0AAD1YXB8</accession>
<dbReference type="InterPro" id="IPR013083">
    <property type="entry name" value="Znf_RING/FYVE/PHD"/>
</dbReference>
<dbReference type="AlphaFoldDB" id="A0AAD1YXB8"/>
<evidence type="ECO:0000256" key="2">
    <source>
        <dbReference type="PROSITE-ProRule" id="PRU00176"/>
    </source>
</evidence>
<dbReference type="Pfam" id="PF14570">
    <property type="entry name" value="zf-RING_4"/>
    <property type="match status" value="1"/>
</dbReference>
<feature type="domain" description="RRM" evidence="6">
    <location>
        <begin position="147"/>
        <end position="233"/>
    </location>
</feature>
<evidence type="ECO:0000313" key="8">
    <source>
        <dbReference type="Proteomes" id="UP000834106"/>
    </source>
</evidence>
<evidence type="ECO:0000256" key="3">
    <source>
        <dbReference type="SAM" id="MobiDB-lite"/>
    </source>
</evidence>
<dbReference type="SMART" id="SM00361">
    <property type="entry name" value="RRM_1"/>
    <property type="match status" value="1"/>
</dbReference>
<feature type="region of interest" description="Disordered" evidence="3">
    <location>
        <begin position="381"/>
        <end position="417"/>
    </location>
</feature>
<feature type="chain" id="PRO_5042277477" description="CCR4-NOT transcription complex subunit 4" evidence="4">
    <location>
        <begin position="23"/>
        <end position="1018"/>
    </location>
</feature>
<evidence type="ECO:0000259" key="5">
    <source>
        <dbReference type="PROSITE" id="PS50089"/>
    </source>
</evidence>
<dbReference type="InterPro" id="IPR001841">
    <property type="entry name" value="Znf_RING"/>
</dbReference>
<dbReference type="GO" id="GO:0003723">
    <property type="term" value="F:RNA binding"/>
    <property type="evidence" value="ECO:0007669"/>
    <property type="project" value="UniProtKB-UniRule"/>
</dbReference>
<feature type="region of interest" description="Disordered" evidence="3">
    <location>
        <begin position="284"/>
        <end position="336"/>
    </location>
</feature>
<keyword evidence="8" id="KW-1185">Reference proteome</keyword>
<dbReference type="CDD" id="cd12438">
    <property type="entry name" value="RRM_CNOT4"/>
    <property type="match status" value="1"/>
</dbReference>
<dbReference type="GO" id="GO:0016567">
    <property type="term" value="P:protein ubiquitination"/>
    <property type="evidence" value="ECO:0007669"/>
    <property type="project" value="TreeGrafter"/>
</dbReference>
<dbReference type="Gene3D" id="3.30.70.330">
    <property type="match status" value="1"/>
</dbReference>
<gene>
    <name evidence="7" type="ORF">FPE_LOCUS6626</name>
</gene>
<keyword evidence="2" id="KW-0694">RNA-binding</keyword>
<sequence>MPNARGIVVFVALSSSLSLSLSRLIFFPHFSIQSPAPSMSNDEKTCPLCAEEMDLTDQQLKPCKCGYEICIWCWHHIMDIAEKNETEGRCPACRAPYNKEKIVGMGAKCERLVSDMNIEKKLKSQKGKSKTSEGRKQLSSVRVIQRNLVYIVGLPLNLADEDLLQGKEYFGQYGKVLKVSLSRTSAGAIQHFAHSTCSVYITYSKEEEAVRCIQSVHGFVLEGSSLKACFGTTKYCHAWLRNVPCINPDCLYLHEIGSQEDSFTKDEILSAYTRVQHITDATNSMQRRSGSMLPPPADEYFNNSSASSGKPSKQTATCTNNSVSSVGAPAPNSGSASLPAGALWGIRASNCQPTSTSILCSTGTLKQKPDGCNGPVTFSTSVASPSQVSTLHSDSGKKFDPSEESNTTQQNSNLETVEPVKNELRTDSINTASESFSTSTLPVTSPINRQLDGQHMSENKDGNIENVSSNIMSTSIARHKQLQNGYSEHLREPLTSQPPGKSANSTDEVFVADIESDLRSGMQTEVLQIDSNEILADLLSFDSKRLEDPEVAANRRHVPDFSHSSGLSEHSNIHFSQHNISDGAISVDLDGKLVNRKDNLIVSALGGPIMSNGHSNNLINTSEFVNNDKYSYSFPNKDNGLFVGRFEREVASGGRDAADDIRESRIISNILSLDFDSWDEPLTSPQNLAKLLGETDKQQGSFGVPSTLKVQSINQSRFSFAREEEPRRQASNFGPSINYVEQSFKQLPFVHDSTTKNFHLEKFGNSNGFSAFNGVESDIFASSHSNLSSNKLLVSKPQVCAPPGFSVPSRPPPPGFTYYERAEQISDTHSGNHHGLDASLFRNQYQKPPSGHTIDNGDIEFMDPAILAVGKGMLPGGLNSPSLDMRSKFSPQVTFEESRLQSLIQRSLPLHQNQRFADVEGGFSSLGNAYGIPSGVMEQRLVNNLSPFSQSAIPQSRNAIASNGQWDGWNEVQGGNKLGMADLLRNERLRYAKLYSGHENSKICMPSSGDLYNGTFGI</sequence>
<dbReference type="CDD" id="cd16618">
    <property type="entry name" value="mRING-HC-C4C4_CNOT4"/>
    <property type="match status" value="1"/>
</dbReference>
<dbReference type="PROSITE" id="PS50089">
    <property type="entry name" value="ZF_RING_2"/>
    <property type="match status" value="1"/>
</dbReference>
<feature type="signal peptide" evidence="4">
    <location>
        <begin position="1"/>
        <end position="22"/>
    </location>
</feature>
<dbReference type="Gene3D" id="3.30.40.10">
    <property type="entry name" value="Zinc/RING finger domain, C3HC4 (zinc finger)"/>
    <property type="match status" value="1"/>
</dbReference>
<dbReference type="GO" id="GO:0008270">
    <property type="term" value="F:zinc ion binding"/>
    <property type="evidence" value="ECO:0007669"/>
    <property type="project" value="UniProtKB-KW"/>
</dbReference>
<dbReference type="Pfam" id="PF00076">
    <property type="entry name" value="RRM_1"/>
    <property type="match status" value="1"/>
</dbReference>
<dbReference type="PROSITE" id="PS50102">
    <property type="entry name" value="RRM"/>
    <property type="match status" value="1"/>
</dbReference>
<feature type="compositionally biased region" description="Polar residues" evidence="3">
    <location>
        <begin position="404"/>
        <end position="415"/>
    </location>
</feature>
<feature type="compositionally biased region" description="Polar residues" evidence="3">
    <location>
        <begin position="381"/>
        <end position="393"/>
    </location>
</feature>
<dbReference type="GO" id="GO:0004842">
    <property type="term" value="F:ubiquitin-protein transferase activity"/>
    <property type="evidence" value="ECO:0007669"/>
    <property type="project" value="InterPro"/>
</dbReference>
<dbReference type="EMBL" id="OU503039">
    <property type="protein sequence ID" value="CAI9759196.1"/>
    <property type="molecule type" value="Genomic_DNA"/>
</dbReference>
<dbReference type="SMART" id="SM00360">
    <property type="entry name" value="RRM"/>
    <property type="match status" value="1"/>
</dbReference>
<name>A0AAD1YXB8_9LAMI</name>
<keyword evidence="1" id="KW-0862">Zinc</keyword>
<protein>
    <recommendedName>
        <fullName evidence="9">CCR4-NOT transcription complex subunit 4</fullName>
    </recommendedName>
</protein>
<evidence type="ECO:0000259" key="6">
    <source>
        <dbReference type="PROSITE" id="PS50102"/>
    </source>
</evidence>
<keyword evidence="1" id="KW-0479">Metal-binding</keyword>
<dbReference type="FunFam" id="3.30.70.330:FF:000161">
    <property type="entry name" value="RNA binding (RRM/RBD/RNP motifs) family protein"/>
    <property type="match status" value="1"/>
</dbReference>
<dbReference type="InterPro" id="IPR012677">
    <property type="entry name" value="Nucleotide-bd_a/b_plait_sf"/>
</dbReference>
<dbReference type="PANTHER" id="PTHR12603:SF36">
    <property type="entry name" value="RNA BINDING (RRM_RBD_RNP MOTIFS) FAMILY PROTEIN"/>
    <property type="match status" value="1"/>
</dbReference>